<organism evidence="8">
    <name type="scientific">Dioscorea bacilliform virus</name>
    <dbReference type="NCBI Taxonomy" id="52996"/>
    <lineage>
        <taxon>Viruses</taxon>
        <taxon>Riboviria</taxon>
        <taxon>Pararnavirae</taxon>
        <taxon>Artverviricota</taxon>
        <taxon>Revtraviricetes</taxon>
        <taxon>Ortervirales</taxon>
        <taxon>Caulimoviridae</taxon>
        <taxon>Badnavirus</taxon>
    </lineage>
</organism>
<dbReference type="Pfam" id="PF00078">
    <property type="entry name" value="RVT_1"/>
    <property type="match status" value="1"/>
</dbReference>
<evidence type="ECO:0000256" key="5">
    <source>
        <dbReference type="ARBA" id="ARBA00022801"/>
    </source>
</evidence>
<evidence type="ECO:0000259" key="7">
    <source>
        <dbReference type="PROSITE" id="PS50878"/>
    </source>
</evidence>
<dbReference type="GO" id="GO:0016787">
    <property type="term" value="F:hydrolase activity"/>
    <property type="evidence" value="ECO:0007669"/>
    <property type="project" value="UniProtKB-KW"/>
</dbReference>
<dbReference type="InterPro" id="IPR043128">
    <property type="entry name" value="Rev_trsase/Diguanyl_cyclase"/>
</dbReference>
<reference evidence="8" key="1">
    <citation type="submission" date="2014-05" db="EMBL/GenBank/DDBJ databases">
        <title>Genetic diversity of badnaviruses in yams in China.</title>
        <authorList>
            <person name="Zou C."/>
            <person name="Meng J."/>
            <person name="Chen B."/>
        </authorList>
    </citation>
    <scope>NUCLEOTIDE SEQUENCE</scope>
    <source>
        <strain evidence="8">NC1</strain>
    </source>
</reference>
<feature type="non-terminal residue" evidence="8">
    <location>
        <position position="1"/>
    </location>
</feature>
<feature type="domain" description="Reverse transcriptase" evidence="7">
    <location>
        <begin position="1"/>
        <end position="72"/>
    </location>
</feature>
<evidence type="ECO:0000256" key="6">
    <source>
        <dbReference type="ARBA" id="ARBA00022918"/>
    </source>
</evidence>
<evidence type="ECO:0000313" key="8">
    <source>
        <dbReference type="EMBL" id="AIL82374.1"/>
    </source>
</evidence>
<evidence type="ECO:0000256" key="2">
    <source>
        <dbReference type="ARBA" id="ARBA00022695"/>
    </source>
</evidence>
<accession>A0A077GZH9</accession>
<evidence type="ECO:0000256" key="4">
    <source>
        <dbReference type="ARBA" id="ARBA00022759"/>
    </source>
</evidence>
<sequence length="174" mass="19908">SIFQRKMDIIFGKYRQFTCVYIDDILVHSKTKQEHVGHLKLVLSEFLKNGIIISGKKAQFFRNNIEFLGVEIGNGQIKLQPHIAKKILDTPPIKDVKSLQQFLGLVNYARPFIKNLGKLIGPLYSKSSLTGVKNFNIEDDKQVEKIKELVKDLPDLRLPLDTDYMIVESDGCDF</sequence>
<keyword evidence="1" id="KW-0808">Transferase</keyword>
<dbReference type="InterPro" id="IPR051320">
    <property type="entry name" value="Viral_Replic_Matur_Polypro"/>
</dbReference>
<dbReference type="PANTHER" id="PTHR33064:SF37">
    <property type="entry name" value="RIBONUCLEASE H"/>
    <property type="match status" value="1"/>
</dbReference>
<dbReference type="PANTHER" id="PTHR33064">
    <property type="entry name" value="POL PROTEIN"/>
    <property type="match status" value="1"/>
</dbReference>
<dbReference type="Gene3D" id="3.30.70.270">
    <property type="match status" value="2"/>
</dbReference>
<dbReference type="GO" id="GO:0003964">
    <property type="term" value="F:RNA-directed DNA polymerase activity"/>
    <property type="evidence" value="ECO:0007669"/>
    <property type="project" value="UniProtKB-KW"/>
</dbReference>
<name>A0A077GZH9_9VIRU</name>
<keyword evidence="3" id="KW-0540">Nuclease</keyword>
<evidence type="ECO:0000256" key="3">
    <source>
        <dbReference type="ARBA" id="ARBA00022722"/>
    </source>
</evidence>
<feature type="non-terminal residue" evidence="8">
    <location>
        <position position="174"/>
    </location>
</feature>
<dbReference type="EMBL" id="KJ854414">
    <property type="protein sequence ID" value="AIL82374.1"/>
    <property type="molecule type" value="Genomic_DNA"/>
</dbReference>
<keyword evidence="5" id="KW-0378">Hydrolase</keyword>
<dbReference type="GO" id="GO:0004519">
    <property type="term" value="F:endonuclease activity"/>
    <property type="evidence" value="ECO:0007669"/>
    <property type="project" value="UniProtKB-KW"/>
</dbReference>
<keyword evidence="2" id="KW-0548">Nucleotidyltransferase</keyword>
<evidence type="ECO:0000256" key="1">
    <source>
        <dbReference type="ARBA" id="ARBA00022679"/>
    </source>
</evidence>
<protein>
    <submittedName>
        <fullName evidence="8">Polyprotein</fullName>
    </submittedName>
</protein>
<dbReference type="PROSITE" id="PS50878">
    <property type="entry name" value="RT_POL"/>
    <property type="match status" value="1"/>
</dbReference>
<dbReference type="InterPro" id="IPR000477">
    <property type="entry name" value="RT_dom"/>
</dbReference>
<keyword evidence="6" id="KW-0695">RNA-directed DNA polymerase</keyword>
<proteinExistence type="predicted"/>
<dbReference type="SUPFAM" id="SSF56672">
    <property type="entry name" value="DNA/RNA polymerases"/>
    <property type="match status" value="1"/>
</dbReference>
<dbReference type="InterPro" id="IPR043502">
    <property type="entry name" value="DNA/RNA_pol_sf"/>
</dbReference>
<keyword evidence="4" id="KW-0255">Endonuclease</keyword>